<dbReference type="Proteomes" id="UP001167357">
    <property type="component" value="Unassembled WGS sequence"/>
</dbReference>
<dbReference type="EMBL" id="JAMBED010000115">
    <property type="protein sequence ID" value="MCL1553739.1"/>
    <property type="molecule type" value="Genomic_DNA"/>
</dbReference>
<keyword evidence="3" id="KW-1185">Reference proteome</keyword>
<proteinExistence type="predicted"/>
<evidence type="ECO:0000313" key="2">
    <source>
        <dbReference type="EMBL" id="MCL1553739.1"/>
    </source>
</evidence>
<reference evidence="2" key="1">
    <citation type="submission" date="2022-04" db="EMBL/GenBank/DDBJ databases">
        <title>Genomic comparison of 19 strains of Xanthomonas nasturtii, a newly emerging watercress pathogen.</title>
        <authorList>
            <person name="Harrison J."/>
            <person name="Greer S."/>
            <person name="Hussain R."/>
            <person name="Lascelles D."/>
            <person name="Roberts M."/>
            <person name="Carter B."/>
            <person name="Bryning A."/>
            <person name="Carroll S."/>
            <person name="Aspin A."/>
            <person name="Cruz L."/>
            <person name="Cruz J."/>
            <person name="Grant M."/>
            <person name="Vicente J."/>
            <person name="Studholme D.J."/>
        </authorList>
    </citation>
    <scope>NUCLEOTIDE SEQUENCE</scope>
    <source>
        <strain evidence="2">10016B</strain>
    </source>
</reference>
<accession>A0ABT0LXW7</accession>
<sequence>GRTACTHGRKLPETSAYSNENWQFQQAENAGDALQWMWFGGFSGATNEKSRRSQSSAQHDQASSDDEGLEMQMSRAARFNTEEALYEERKAKGQ</sequence>
<evidence type="ECO:0000256" key="1">
    <source>
        <dbReference type="SAM" id="MobiDB-lite"/>
    </source>
</evidence>
<feature type="region of interest" description="Disordered" evidence="1">
    <location>
        <begin position="45"/>
        <end position="94"/>
    </location>
</feature>
<feature type="non-terminal residue" evidence="2">
    <location>
        <position position="1"/>
    </location>
</feature>
<name>A0ABT0LXW7_9XANT</name>
<comment type="caution">
    <text evidence="2">The sequence shown here is derived from an EMBL/GenBank/DDBJ whole genome shotgun (WGS) entry which is preliminary data.</text>
</comment>
<dbReference type="RefSeq" id="WP_249048626.1">
    <property type="nucleotide sequence ID" value="NZ_JAMBEC010000091.1"/>
</dbReference>
<organism evidence="2 3">
    <name type="scientific">Xanthomonas nasturtii</name>
    <dbReference type="NCBI Taxonomy" id="1843581"/>
    <lineage>
        <taxon>Bacteria</taxon>
        <taxon>Pseudomonadati</taxon>
        <taxon>Pseudomonadota</taxon>
        <taxon>Gammaproteobacteria</taxon>
        <taxon>Lysobacterales</taxon>
        <taxon>Lysobacteraceae</taxon>
        <taxon>Xanthomonas</taxon>
    </lineage>
</organism>
<evidence type="ECO:0000313" key="3">
    <source>
        <dbReference type="Proteomes" id="UP001167357"/>
    </source>
</evidence>
<protein>
    <submittedName>
        <fullName evidence="2">Uncharacterized protein</fullName>
    </submittedName>
</protein>
<gene>
    <name evidence="2" type="ORF">M3O51_21230</name>
</gene>